<evidence type="ECO:0000256" key="2">
    <source>
        <dbReference type="ARBA" id="ARBA00022475"/>
    </source>
</evidence>
<keyword evidence="4 6" id="KW-1133">Transmembrane helix</keyword>
<feature type="transmembrane region" description="Helical" evidence="6">
    <location>
        <begin position="41"/>
        <end position="60"/>
    </location>
</feature>
<evidence type="ECO:0000256" key="1">
    <source>
        <dbReference type="ARBA" id="ARBA00004651"/>
    </source>
</evidence>
<evidence type="ECO:0000256" key="3">
    <source>
        <dbReference type="ARBA" id="ARBA00022692"/>
    </source>
</evidence>
<evidence type="ECO:0000313" key="8">
    <source>
        <dbReference type="Proteomes" id="UP000461670"/>
    </source>
</evidence>
<comment type="caution">
    <text evidence="7">The sequence shown here is derived from an EMBL/GenBank/DDBJ whole genome shotgun (WGS) entry which is preliminary data.</text>
</comment>
<evidence type="ECO:0000256" key="5">
    <source>
        <dbReference type="ARBA" id="ARBA00023136"/>
    </source>
</evidence>
<protein>
    <recommendedName>
        <fullName evidence="9">ATP synthase protein I</fullName>
    </recommendedName>
</protein>
<dbReference type="EMBL" id="WNDQ01000047">
    <property type="protein sequence ID" value="KAF1019793.1"/>
    <property type="molecule type" value="Genomic_DNA"/>
</dbReference>
<feature type="transmembrane region" description="Helical" evidence="6">
    <location>
        <begin position="66"/>
        <end position="86"/>
    </location>
</feature>
<dbReference type="GO" id="GO:0005886">
    <property type="term" value="C:plasma membrane"/>
    <property type="evidence" value="ECO:0007669"/>
    <property type="project" value="UniProtKB-SubCell"/>
</dbReference>
<feature type="transmembrane region" description="Helical" evidence="6">
    <location>
        <begin position="133"/>
        <end position="153"/>
    </location>
</feature>
<sequence length="166" mass="18338">MNRAPGYPEIDNNEDEDFKPLSADAARRIEKNSPRVSPLRLLGWQVCSTVVLAMLAWLFARDMAAVWSVVYGAVAVMLPAVLFIKGMTQLRDAGGKDAGFALVIFMACEFGKITLAALMLFLAPKFLGAGLNWIGLLVSVIVTLKIYWVALWAQLRSYNRTIVEKS</sequence>
<keyword evidence="3 6" id="KW-0812">Transmembrane</keyword>
<accession>A0A7V8FM88</accession>
<keyword evidence="5 6" id="KW-0472">Membrane</keyword>
<proteinExistence type="predicted"/>
<evidence type="ECO:0000256" key="6">
    <source>
        <dbReference type="SAM" id="Phobius"/>
    </source>
</evidence>
<name>A0A7V8FM88_9BURK</name>
<organism evidence="7 8">
    <name type="scientific">Paracidovorax wautersii</name>
    <dbReference type="NCBI Taxonomy" id="1177982"/>
    <lineage>
        <taxon>Bacteria</taxon>
        <taxon>Pseudomonadati</taxon>
        <taxon>Pseudomonadota</taxon>
        <taxon>Betaproteobacteria</taxon>
        <taxon>Burkholderiales</taxon>
        <taxon>Comamonadaceae</taxon>
        <taxon>Paracidovorax</taxon>
    </lineage>
</organism>
<dbReference type="InterPro" id="IPR005598">
    <property type="entry name" value="ATP_synth_I"/>
</dbReference>
<dbReference type="AlphaFoldDB" id="A0A7V8FM88"/>
<dbReference type="Proteomes" id="UP000461670">
    <property type="component" value="Unassembled WGS sequence"/>
</dbReference>
<feature type="transmembrane region" description="Helical" evidence="6">
    <location>
        <begin position="98"/>
        <end position="121"/>
    </location>
</feature>
<reference evidence="8" key="1">
    <citation type="journal article" date="2020" name="MBio">
        <title>Horizontal gene transfer to a defensive symbiont with a reduced genome amongst a multipartite beetle microbiome.</title>
        <authorList>
            <person name="Waterworth S.C."/>
            <person name="Florez L.V."/>
            <person name="Rees E.R."/>
            <person name="Hertweck C."/>
            <person name="Kaltenpoth M."/>
            <person name="Kwan J.C."/>
        </authorList>
    </citation>
    <scope>NUCLEOTIDE SEQUENCE [LARGE SCALE GENOMIC DNA]</scope>
</reference>
<evidence type="ECO:0008006" key="9">
    <source>
        <dbReference type="Google" id="ProtNLM"/>
    </source>
</evidence>
<gene>
    <name evidence="7" type="ORF">GAK30_02885</name>
</gene>
<evidence type="ECO:0000313" key="7">
    <source>
        <dbReference type="EMBL" id="KAF1019793.1"/>
    </source>
</evidence>
<evidence type="ECO:0000256" key="4">
    <source>
        <dbReference type="ARBA" id="ARBA00022989"/>
    </source>
</evidence>
<dbReference type="Pfam" id="PF03899">
    <property type="entry name" value="ATP-synt_I"/>
    <property type="match status" value="1"/>
</dbReference>
<comment type="subcellular location">
    <subcellularLocation>
        <location evidence="1">Cell membrane</location>
        <topology evidence="1">Multi-pass membrane protein</topology>
    </subcellularLocation>
</comment>
<keyword evidence="2" id="KW-1003">Cell membrane</keyword>